<feature type="chain" id="PRO_5035864771" evidence="1">
    <location>
        <begin position="21"/>
        <end position="94"/>
    </location>
</feature>
<keyword evidence="1" id="KW-0732">Signal</keyword>
<dbReference type="EMBL" id="JAENGZ010000217">
    <property type="protein sequence ID" value="KAG6964961.1"/>
    <property type="molecule type" value="Genomic_DNA"/>
</dbReference>
<gene>
    <name evidence="2" type="ORF">JG687_00005676</name>
</gene>
<protein>
    <submittedName>
        <fullName evidence="2">Uncharacterized protein</fullName>
    </submittedName>
</protein>
<comment type="caution">
    <text evidence="2">The sequence shown here is derived from an EMBL/GenBank/DDBJ whole genome shotgun (WGS) entry which is preliminary data.</text>
</comment>
<reference evidence="2" key="1">
    <citation type="submission" date="2021-01" db="EMBL/GenBank/DDBJ databases">
        <title>Phytophthora aleatoria, a newly-described species from Pinus radiata is distinct from Phytophthora cactorum isolates based on comparative genomics.</title>
        <authorList>
            <person name="Mcdougal R."/>
            <person name="Panda P."/>
            <person name="Williams N."/>
            <person name="Studholme D.J."/>
        </authorList>
    </citation>
    <scope>NUCLEOTIDE SEQUENCE</scope>
    <source>
        <strain evidence="2">NZFS 3830</strain>
    </source>
</reference>
<evidence type="ECO:0000256" key="1">
    <source>
        <dbReference type="SAM" id="SignalP"/>
    </source>
</evidence>
<sequence>MTHTWSDPSLALLVVPVVLGLATIVTHSRSCRTRCSRCRPPTGGAFGALRGCGAILLPLEPRVYGREDFCMAEGYTFRIRYTWYAYGVNQPFGR</sequence>
<organism evidence="2 3">
    <name type="scientific">Phytophthora cactorum</name>
    <dbReference type="NCBI Taxonomy" id="29920"/>
    <lineage>
        <taxon>Eukaryota</taxon>
        <taxon>Sar</taxon>
        <taxon>Stramenopiles</taxon>
        <taxon>Oomycota</taxon>
        <taxon>Peronosporomycetes</taxon>
        <taxon>Peronosporales</taxon>
        <taxon>Peronosporaceae</taxon>
        <taxon>Phytophthora</taxon>
    </lineage>
</organism>
<accession>A0A8T1UPR1</accession>
<evidence type="ECO:0000313" key="2">
    <source>
        <dbReference type="EMBL" id="KAG6964961.1"/>
    </source>
</evidence>
<feature type="signal peptide" evidence="1">
    <location>
        <begin position="1"/>
        <end position="20"/>
    </location>
</feature>
<dbReference type="Proteomes" id="UP000688947">
    <property type="component" value="Unassembled WGS sequence"/>
</dbReference>
<evidence type="ECO:0000313" key="3">
    <source>
        <dbReference type="Proteomes" id="UP000688947"/>
    </source>
</evidence>
<dbReference type="AlphaFoldDB" id="A0A8T1UPR1"/>
<name>A0A8T1UPR1_9STRA</name>
<proteinExistence type="predicted"/>